<feature type="chain" id="PRO_5019152722" evidence="5">
    <location>
        <begin position="39"/>
        <end position="185"/>
    </location>
</feature>
<dbReference type="AlphaFoldDB" id="A0A430JA47"/>
<protein>
    <submittedName>
        <fullName evidence="7">NlpC/P60 family protein</fullName>
    </submittedName>
</protein>
<proteinExistence type="inferred from homology"/>
<gene>
    <name evidence="7" type="ORF">EJQ19_20245</name>
</gene>
<keyword evidence="2" id="KW-0645">Protease</keyword>
<organism evidence="7 8">
    <name type="scientific">Paenibacillus whitsoniae</name>
    <dbReference type="NCBI Taxonomy" id="2496558"/>
    <lineage>
        <taxon>Bacteria</taxon>
        <taxon>Bacillati</taxon>
        <taxon>Bacillota</taxon>
        <taxon>Bacilli</taxon>
        <taxon>Bacillales</taxon>
        <taxon>Paenibacillaceae</taxon>
        <taxon>Paenibacillus</taxon>
    </lineage>
</organism>
<feature type="domain" description="NlpC/P60" evidence="6">
    <location>
        <begin position="59"/>
        <end position="184"/>
    </location>
</feature>
<dbReference type="GO" id="GO:0008234">
    <property type="term" value="F:cysteine-type peptidase activity"/>
    <property type="evidence" value="ECO:0007669"/>
    <property type="project" value="UniProtKB-KW"/>
</dbReference>
<evidence type="ECO:0000256" key="5">
    <source>
        <dbReference type="SAM" id="SignalP"/>
    </source>
</evidence>
<dbReference type="RefSeq" id="WP_126143057.1">
    <property type="nucleotide sequence ID" value="NZ_RXHU01000063.1"/>
</dbReference>
<keyword evidence="3" id="KW-0378">Hydrolase</keyword>
<dbReference type="GO" id="GO:0006508">
    <property type="term" value="P:proteolysis"/>
    <property type="evidence" value="ECO:0007669"/>
    <property type="project" value="UniProtKB-KW"/>
</dbReference>
<dbReference type="SUPFAM" id="SSF54001">
    <property type="entry name" value="Cysteine proteinases"/>
    <property type="match status" value="1"/>
</dbReference>
<dbReference type="InterPro" id="IPR000064">
    <property type="entry name" value="NLP_P60_dom"/>
</dbReference>
<dbReference type="PANTHER" id="PTHR47053:SF1">
    <property type="entry name" value="MUREIN DD-ENDOPEPTIDASE MEPH-RELATED"/>
    <property type="match status" value="1"/>
</dbReference>
<keyword evidence="8" id="KW-1185">Reference proteome</keyword>
<evidence type="ECO:0000256" key="2">
    <source>
        <dbReference type="ARBA" id="ARBA00022670"/>
    </source>
</evidence>
<comment type="caution">
    <text evidence="7">The sequence shown here is derived from an EMBL/GenBank/DDBJ whole genome shotgun (WGS) entry which is preliminary data.</text>
</comment>
<keyword evidence="4" id="KW-0788">Thiol protease</keyword>
<evidence type="ECO:0000313" key="7">
    <source>
        <dbReference type="EMBL" id="RTE07847.1"/>
    </source>
</evidence>
<dbReference type="OrthoDB" id="9813118at2"/>
<comment type="similarity">
    <text evidence="1">Belongs to the peptidase C40 family.</text>
</comment>
<feature type="signal peptide" evidence="5">
    <location>
        <begin position="1"/>
        <end position="38"/>
    </location>
</feature>
<dbReference type="Gene3D" id="3.90.1720.10">
    <property type="entry name" value="endopeptidase domain like (from Nostoc punctiforme)"/>
    <property type="match status" value="1"/>
</dbReference>
<accession>A0A430JA47</accession>
<reference evidence="7 8" key="1">
    <citation type="submission" date="2018-12" db="EMBL/GenBank/DDBJ databases">
        <title>Bacillus ochoae sp. nov., Paenibacillus whitsoniae sp. nov., Paenibacillus spiritus sp. nov. Isolated from the Mars Exploration Rover during spacecraft assembly.</title>
        <authorList>
            <person name="Seuylemezian A."/>
            <person name="Vaishampayan P."/>
        </authorList>
    </citation>
    <scope>NUCLEOTIDE SEQUENCE [LARGE SCALE GENOMIC DNA]</scope>
    <source>
        <strain evidence="7 8">MER 54</strain>
    </source>
</reference>
<dbReference type="Pfam" id="PF00877">
    <property type="entry name" value="NLPC_P60"/>
    <property type="match status" value="1"/>
</dbReference>
<evidence type="ECO:0000256" key="1">
    <source>
        <dbReference type="ARBA" id="ARBA00007074"/>
    </source>
</evidence>
<dbReference type="PANTHER" id="PTHR47053">
    <property type="entry name" value="MUREIN DD-ENDOPEPTIDASE MEPH-RELATED"/>
    <property type="match status" value="1"/>
</dbReference>
<evidence type="ECO:0000313" key="8">
    <source>
        <dbReference type="Proteomes" id="UP000276128"/>
    </source>
</evidence>
<evidence type="ECO:0000259" key="6">
    <source>
        <dbReference type="PROSITE" id="PS51935"/>
    </source>
</evidence>
<dbReference type="Proteomes" id="UP000276128">
    <property type="component" value="Unassembled WGS sequence"/>
</dbReference>
<dbReference type="EMBL" id="RXHU01000063">
    <property type="protein sequence ID" value="RTE07847.1"/>
    <property type="molecule type" value="Genomic_DNA"/>
</dbReference>
<evidence type="ECO:0000256" key="3">
    <source>
        <dbReference type="ARBA" id="ARBA00022801"/>
    </source>
</evidence>
<name>A0A430JA47_9BACL</name>
<keyword evidence="5" id="KW-0732">Signal</keyword>
<dbReference type="InterPro" id="IPR051202">
    <property type="entry name" value="Peptidase_C40"/>
</dbReference>
<dbReference type="PROSITE" id="PS51935">
    <property type="entry name" value="NLPC_P60"/>
    <property type="match status" value="1"/>
</dbReference>
<sequence length="185" mass="19845">MNKTNNLTTTWYKKLVVTAIAATIGLSAASFVPGQASAATADSTQVNATALTASATSASSRASQVISIGKRYLGTPYKFGAKAGQTRNFDCSSFTQYVYKKIGINLPRTSQQQARVGTYVSRSNLRAGDLVFFSIPGKPGVIHHVAIYMGNNKLLQTYGAGGVRITDIHSGTWSSRYMTARRVIH</sequence>
<dbReference type="InterPro" id="IPR038765">
    <property type="entry name" value="Papain-like_cys_pep_sf"/>
</dbReference>
<evidence type="ECO:0000256" key="4">
    <source>
        <dbReference type="ARBA" id="ARBA00022807"/>
    </source>
</evidence>